<sequence>MTQLALHGARSARTWPLFVVVALAGFVTTLDNTVVTVALPTIRADLGAGLAALEWVATSYIMTFAGLMLAGGRLADVYGRRRVLVAGLVTFTGASLGAGLATTVQLLVAARLVQGVGAALILPATLAVLAGKDERQRSAGVAVWMASGAGALALGPVVGGYLSQHAHWTWVFLINVPVGAAVIALALAVVPEGRERGAARVDLPGVAASAVVLSAGTFALIHGSEYGWTSPVIVAAGVACAVGAVAFVVVERRAAEPMVDLALFTARSFTGGVVAQVLWGLGVNGVFFYTAIFLQGVLGFSPTASGVAFVPLAVLVVAVTPLVPLVERRMGAGRTVAAGLVLVAAGMGSVAFLGPGDGWGELLPAVCAIGVGSALTMPLGSAVLGAVPETRAGVAGGVFTVGREISGLFGIAAIGVIVQSAGTFASGYSAGLLVAAALVLVGAAVSVAALR</sequence>
<feature type="transmembrane region" description="Helical" evidence="7">
    <location>
        <begin position="405"/>
        <end position="422"/>
    </location>
</feature>
<proteinExistence type="predicted"/>
<dbReference type="PANTHER" id="PTHR42718:SF42">
    <property type="entry name" value="EXPORT PROTEIN"/>
    <property type="match status" value="1"/>
</dbReference>
<feature type="transmembrane region" description="Helical" evidence="7">
    <location>
        <begin position="12"/>
        <end position="30"/>
    </location>
</feature>
<dbReference type="Gene3D" id="1.20.1720.10">
    <property type="entry name" value="Multidrug resistance protein D"/>
    <property type="match status" value="1"/>
</dbReference>
<feature type="transmembrane region" description="Helical" evidence="7">
    <location>
        <begin position="168"/>
        <end position="189"/>
    </location>
</feature>
<evidence type="ECO:0000256" key="3">
    <source>
        <dbReference type="ARBA" id="ARBA00022475"/>
    </source>
</evidence>
<organism evidence="9 10">
    <name type="scientific">Nonomuraea mangrovi</name>
    <dbReference type="NCBI Taxonomy" id="2316207"/>
    <lineage>
        <taxon>Bacteria</taxon>
        <taxon>Bacillati</taxon>
        <taxon>Actinomycetota</taxon>
        <taxon>Actinomycetes</taxon>
        <taxon>Streptosporangiales</taxon>
        <taxon>Streptosporangiaceae</taxon>
        <taxon>Nonomuraea</taxon>
    </lineage>
</organism>
<feature type="transmembrane region" description="Helical" evidence="7">
    <location>
        <begin position="428"/>
        <end position="450"/>
    </location>
</feature>
<dbReference type="PRINTS" id="PR01036">
    <property type="entry name" value="TCRTETB"/>
</dbReference>
<feature type="transmembrane region" description="Helical" evidence="7">
    <location>
        <begin position="108"/>
        <end position="129"/>
    </location>
</feature>
<dbReference type="PROSITE" id="PS50850">
    <property type="entry name" value="MFS"/>
    <property type="match status" value="1"/>
</dbReference>
<keyword evidence="3" id="KW-1003">Cell membrane</keyword>
<feature type="transmembrane region" description="Helical" evidence="7">
    <location>
        <begin position="304"/>
        <end position="323"/>
    </location>
</feature>
<dbReference type="InterPro" id="IPR005829">
    <property type="entry name" value="Sugar_transporter_CS"/>
</dbReference>
<comment type="caution">
    <text evidence="9">The sequence shown here is derived from an EMBL/GenBank/DDBJ whole genome shotgun (WGS) entry which is preliminary data.</text>
</comment>
<feature type="transmembrane region" description="Helical" evidence="7">
    <location>
        <begin position="201"/>
        <end position="222"/>
    </location>
</feature>
<gene>
    <name evidence="9" type="ORF">ACFSKW_47945</name>
</gene>
<dbReference type="Pfam" id="PF07690">
    <property type="entry name" value="MFS_1"/>
    <property type="match status" value="1"/>
</dbReference>
<feature type="transmembrane region" description="Helical" evidence="7">
    <location>
        <begin position="228"/>
        <end position="250"/>
    </location>
</feature>
<dbReference type="SUPFAM" id="SSF103473">
    <property type="entry name" value="MFS general substrate transporter"/>
    <property type="match status" value="1"/>
</dbReference>
<keyword evidence="6 7" id="KW-0472">Membrane</keyword>
<dbReference type="InterPro" id="IPR020846">
    <property type="entry name" value="MFS_dom"/>
</dbReference>
<keyword evidence="2" id="KW-0813">Transport</keyword>
<dbReference type="InterPro" id="IPR011701">
    <property type="entry name" value="MFS"/>
</dbReference>
<evidence type="ECO:0000256" key="1">
    <source>
        <dbReference type="ARBA" id="ARBA00004651"/>
    </source>
</evidence>
<accession>A0ABW4TEP9</accession>
<evidence type="ECO:0000256" key="6">
    <source>
        <dbReference type="ARBA" id="ARBA00023136"/>
    </source>
</evidence>
<feature type="domain" description="Major facilitator superfamily (MFS) profile" evidence="8">
    <location>
        <begin position="17"/>
        <end position="451"/>
    </location>
</feature>
<evidence type="ECO:0000313" key="9">
    <source>
        <dbReference type="EMBL" id="MFD1939221.1"/>
    </source>
</evidence>
<dbReference type="NCBIfam" id="TIGR00711">
    <property type="entry name" value="efflux_EmrB"/>
    <property type="match status" value="1"/>
</dbReference>
<name>A0ABW4TEP9_9ACTN</name>
<comment type="subcellular location">
    <subcellularLocation>
        <location evidence="1">Cell membrane</location>
        <topology evidence="1">Multi-pass membrane protein</topology>
    </subcellularLocation>
</comment>
<keyword evidence="5 7" id="KW-1133">Transmembrane helix</keyword>
<evidence type="ECO:0000256" key="4">
    <source>
        <dbReference type="ARBA" id="ARBA00022692"/>
    </source>
</evidence>
<evidence type="ECO:0000259" key="8">
    <source>
        <dbReference type="PROSITE" id="PS50850"/>
    </source>
</evidence>
<feature type="transmembrane region" description="Helical" evidence="7">
    <location>
        <begin position="271"/>
        <end position="292"/>
    </location>
</feature>
<dbReference type="PANTHER" id="PTHR42718">
    <property type="entry name" value="MAJOR FACILITATOR SUPERFAMILY MULTIDRUG TRANSPORTER MFSC"/>
    <property type="match status" value="1"/>
</dbReference>
<evidence type="ECO:0000256" key="5">
    <source>
        <dbReference type="ARBA" id="ARBA00022989"/>
    </source>
</evidence>
<feature type="transmembrane region" description="Helical" evidence="7">
    <location>
        <begin position="50"/>
        <end position="71"/>
    </location>
</feature>
<feature type="transmembrane region" description="Helical" evidence="7">
    <location>
        <begin position="83"/>
        <end position="102"/>
    </location>
</feature>
<evidence type="ECO:0000256" key="2">
    <source>
        <dbReference type="ARBA" id="ARBA00022448"/>
    </source>
</evidence>
<feature type="transmembrane region" description="Helical" evidence="7">
    <location>
        <begin position="141"/>
        <end position="162"/>
    </location>
</feature>
<feature type="transmembrane region" description="Helical" evidence="7">
    <location>
        <begin position="362"/>
        <end position="384"/>
    </location>
</feature>
<evidence type="ECO:0000313" key="10">
    <source>
        <dbReference type="Proteomes" id="UP001597368"/>
    </source>
</evidence>
<dbReference type="Gene3D" id="1.20.1250.20">
    <property type="entry name" value="MFS general substrate transporter like domains"/>
    <property type="match status" value="1"/>
</dbReference>
<dbReference type="PROSITE" id="PS00216">
    <property type="entry name" value="SUGAR_TRANSPORT_1"/>
    <property type="match status" value="1"/>
</dbReference>
<reference evidence="10" key="1">
    <citation type="journal article" date="2019" name="Int. J. Syst. Evol. Microbiol.">
        <title>The Global Catalogue of Microorganisms (GCM) 10K type strain sequencing project: providing services to taxonomists for standard genome sequencing and annotation.</title>
        <authorList>
            <consortium name="The Broad Institute Genomics Platform"/>
            <consortium name="The Broad Institute Genome Sequencing Center for Infectious Disease"/>
            <person name="Wu L."/>
            <person name="Ma J."/>
        </authorList>
    </citation>
    <scope>NUCLEOTIDE SEQUENCE [LARGE SCALE GENOMIC DNA]</scope>
    <source>
        <strain evidence="10">ICMP 6774ER</strain>
    </source>
</reference>
<feature type="transmembrane region" description="Helical" evidence="7">
    <location>
        <begin position="335"/>
        <end position="356"/>
    </location>
</feature>
<evidence type="ECO:0000256" key="7">
    <source>
        <dbReference type="SAM" id="Phobius"/>
    </source>
</evidence>
<dbReference type="Proteomes" id="UP001597368">
    <property type="component" value="Unassembled WGS sequence"/>
</dbReference>
<dbReference type="InterPro" id="IPR036259">
    <property type="entry name" value="MFS_trans_sf"/>
</dbReference>
<keyword evidence="10" id="KW-1185">Reference proteome</keyword>
<keyword evidence="4 7" id="KW-0812">Transmembrane</keyword>
<dbReference type="InterPro" id="IPR004638">
    <property type="entry name" value="EmrB-like"/>
</dbReference>
<dbReference type="CDD" id="cd17321">
    <property type="entry name" value="MFS_MMR_MDR_like"/>
    <property type="match status" value="1"/>
</dbReference>
<dbReference type="RefSeq" id="WP_379581302.1">
    <property type="nucleotide sequence ID" value="NZ_JBHUFV010000080.1"/>
</dbReference>
<dbReference type="EMBL" id="JBHUFV010000080">
    <property type="protein sequence ID" value="MFD1939221.1"/>
    <property type="molecule type" value="Genomic_DNA"/>
</dbReference>
<protein>
    <submittedName>
        <fullName evidence="9">MFS transporter</fullName>
    </submittedName>
</protein>